<name>A0A0J8GQA3_9ALTE</name>
<dbReference type="Gene3D" id="3.40.640.10">
    <property type="entry name" value="Type I PLP-dependent aspartate aminotransferase-like (Major domain)"/>
    <property type="match status" value="1"/>
</dbReference>
<comment type="subunit">
    <text evidence="4 10">Homodimer.</text>
</comment>
<dbReference type="STRING" id="1513271.XM47_11985"/>
<evidence type="ECO:0000256" key="5">
    <source>
        <dbReference type="ARBA" id="ARBA00022679"/>
    </source>
</evidence>
<keyword evidence="5 10" id="KW-0808">Transferase</keyword>
<evidence type="ECO:0000256" key="8">
    <source>
        <dbReference type="ARBA" id="ARBA00047715"/>
    </source>
</evidence>
<dbReference type="RefSeq" id="WP_048692774.1">
    <property type="nucleotide sequence ID" value="NZ_KQ130492.1"/>
</dbReference>
<proteinExistence type="inferred from homology"/>
<dbReference type="CDD" id="cd06454">
    <property type="entry name" value="KBL_like"/>
    <property type="match status" value="1"/>
</dbReference>
<evidence type="ECO:0000256" key="11">
    <source>
        <dbReference type="SAM" id="Coils"/>
    </source>
</evidence>
<evidence type="ECO:0000256" key="7">
    <source>
        <dbReference type="ARBA" id="ARBA00022898"/>
    </source>
</evidence>
<keyword evidence="14" id="KW-1185">Reference proteome</keyword>
<keyword evidence="11" id="KW-0175">Coiled coil</keyword>
<protein>
    <recommendedName>
        <fullName evidence="10">8-amino-7-ketopelargonate synthase</fullName>
        <ecNumber evidence="10">2.3.1.47</ecNumber>
    </recommendedName>
</protein>
<dbReference type="InterPro" id="IPR050087">
    <property type="entry name" value="AON_synthase_class-II"/>
</dbReference>
<dbReference type="InterPro" id="IPR015421">
    <property type="entry name" value="PyrdxlP-dep_Trfase_major"/>
</dbReference>
<evidence type="ECO:0000256" key="10">
    <source>
        <dbReference type="RuleBase" id="RU003693"/>
    </source>
</evidence>
<dbReference type="UniPathway" id="UPA00078"/>
<evidence type="ECO:0000256" key="4">
    <source>
        <dbReference type="ARBA" id="ARBA00011738"/>
    </source>
</evidence>
<dbReference type="PATRIC" id="fig|1513271.3.peg.2442"/>
<comment type="cofactor">
    <cofactor evidence="1 9 10">
        <name>pyridoxal 5'-phosphate</name>
        <dbReference type="ChEBI" id="CHEBI:597326"/>
    </cofactor>
</comment>
<comment type="pathway">
    <text evidence="2 10">Cofactor biosynthesis; biotin biosynthesis.</text>
</comment>
<accession>A0A0J8GQA3</accession>
<dbReference type="Proteomes" id="UP000037600">
    <property type="component" value="Unassembled WGS sequence"/>
</dbReference>
<reference evidence="13 14" key="1">
    <citation type="submission" date="2015-04" db="EMBL/GenBank/DDBJ databases">
        <title>Draft Genome Sequence of the Novel Agar-Digesting Marine Bacterium Q1.</title>
        <authorList>
            <person name="Li Y."/>
            <person name="Li D."/>
            <person name="Chen G."/>
            <person name="Du Z."/>
        </authorList>
    </citation>
    <scope>NUCLEOTIDE SEQUENCE [LARGE SCALE GENOMIC DNA]</scope>
    <source>
        <strain evidence="13 14">Q1</strain>
    </source>
</reference>
<feature type="modified residue" description="N6-(pyridoxal phosphate)lysine" evidence="9">
    <location>
        <position position="239"/>
    </location>
</feature>
<keyword evidence="6" id="KW-0093">Biotin biosynthesis</keyword>
<dbReference type="InterPro" id="IPR001917">
    <property type="entry name" value="Aminotrans_II_pyridoxalP_BS"/>
</dbReference>
<dbReference type="PROSITE" id="PS00599">
    <property type="entry name" value="AA_TRANSFER_CLASS_2"/>
    <property type="match status" value="1"/>
</dbReference>
<keyword evidence="7 9" id="KW-0663">Pyridoxal phosphate</keyword>
<gene>
    <name evidence="13" type="ORF">XM47_11985</name>
</gene>
<dbReference type="NCBIfam" id="TIGR00858">
    <property type="entry name" value="bioF"/>
    <property type="match status" value="1"/>
</dbReference>
<dbReference type="GO" id="GO:0008710">
    <property type="term" value="F:8-amino-7-oxononanoate synthase activity"/>
    <property type="evidence" value="ECO:0007669"/>
    <property type="project" value="UniProtKB-UniRule"/>
</dbReference>
<sequence>MLPQSLKAALETKSQASAYRRRYSCSTQDQYIQVAGKTYLNFSGNDYLGLANSDELKQAWQQASDTYSAGSTGSALINGYHIAHQKAEEKIADWLGFESCLLFSTGFSANSSILKSLMTNAADYIIQDKLNHASLIDGGIAANAKNIRFQHNDIQQLNNKLDQAGDNYKLVVTEGVFSMDGDSAPLAEIKQLLSQHNNTGLMIDDAHGLGVFGAQGQGSAYQQGLNANDIDIFTATFGKAFGLSGAFVGGSQDLVEYLVNHARSYIYSTSMSPIQAGVIASAVDIVKNASWRREKLAANIQHYHKMLLQLGLADDEANLSNSAIQPFIIGSNQAALELSARLREMGFWVTAIRPPTVPKGTARLRITLSASQTTQNISQLVEAIAQVKQQIHEAEALAVSEENLTDKSLAEKPKCS</sequence>
<feature type="coiled-coil region" evidence="11">
    <location>
        <begin position="370"/>
        <end position="404"/>
    </location>
</feature>
<comment type="caution">
    <text evidence="13">The sequence shown here is derived from an EMBL/GenBank/DDBJ whole genome shotgun (WGS) entry which is preliminary data.</text>
</comment>
<dbReference type="GO" id="GO:0030170">
    <property type="term" value="F:pyridoxal phosphate binding"/>
    <property type="evidence" value="ECO:0007669"/>
    <property type="project" value="InterPro"/>
</dbReference>
<evidence type="ECO:0000313" key="14">
    <source>
        <dbReference type="Proteomes" id="UP000037600"/>
    </source>
</evidence>
<dbReference type="PANTHER" id="PTHR13693">
    <property type="entry name" value="CLASS II AMINOTRANSFERASE/8-AMINO-7-OXONONANOATE SYNTHASE"/>
    <property type="match status" value="1"/>
</dbReference>
<evidence type="ECO:0000256" key="9">
    <source>
        <dbReference type="PIRSR" id="PIRSR604723-51"/>
    </source>
</evidence>
<dbReference type="SUPFAM" id="SSF53383">
    <property type="entry name" value="PLP-dependent transferases"/>
    <property type="match status" value="1"/>
</dbReference>
<comment type="catalytic activity">
    <reaction evidence="8 10">
        <text>6-carboxyhexanoyl-[ACP] + L-alanine + H(+) = (8S)-8-amino-7-oxononanoate + holo-[ACP] + CO2</text>
        <dbReference type="Rhea" id="RHEA:42288"/>
        <dbReference type="Rhea" id="RHEA-COMP:9685"/>
        <dbReference type="Rhea" id="RHEA-COMP:9955"/>
        <dbReference type="ChEBI" id="CHEBI:15378"/>
        <dbReference type="ChEBI" id="CHEBI:16526"/>
        <dbReference type="ChEBI" id="CHEBI:57972"/>
        <dbReference type="ChEBI" id="CHEBI:64479"/>
        <dbReference type="ChEBI" id="CHEBI:78846"/>
        <dbReference type="ChEBI" id="CHEBI:149468"/>
        <dbReference type="EC" id="2.3.1.47"/>
    </reaction>
</comment>
<comment type="similarity">
    <text evidence="3 10">Belongs to the class-II pyridoxal-phosphate-dependent aminotransferase family. BioF subfamily.</text>
</comment>
<evidence type="ECO:0000313" key="13">
    <source>
        <dbReference type="EMBL" id="KMT64922.1"/>
    </source>
</evidence>
<dbReference type="InterPro" id="IPR015422">
    <property type="entry name" value="PyrdxlP-dep_Trfase_small"/>
</dbReference>
<dbReference type="OrthoDB" id="9807157at2"/>
<evidence type="ECO:0000256" key="2">
    <source>
        <dbReference type="ARBA" id="ARBA00004746"/>
    </source>
</evidence>
<organism evidence="13 14">
    <name type="scientific">Catenovulum maritimum</name>
    <dbReference type="NCBI Taxonomy" id="1513271"/>
    <lineage>
        <taxon>Bacteria</taxon>
        <taxon>Pseudomonadati</taxon>
        <taxon>Pseudomonadota</taxon>
        <taxon>Gammaproteobacteria</taxon>
        <taxon>Alteromonadales</taxon>
        <taxon>Alteromonadaceae</taxon>
        <taxon>Catenovulum</taxon>
    </lineage>
</organism>
<dbReference type="InterPro" id="IPR004839">
    <property type="entry name" value="Aminotransferase_I/II_large"/>
</dbReference>
<dbReference type="EMBL" id="LAZL01000018">
    <property type="protein sequence ID" value="KMT64922.1"/>
    <property type="molecule type" value="Genomic_DNA"/>
</dbReference>
<feature type="coiled-coil region" evidence="11">
    <location>
        <begin position="147"/>
        <end position="174"/>
    </location>
</feature>
<comment type="function">
    <text evidence="10">Catalyzes the decarboxylative condensation of pimeloyl-[acyl-carrier protein] and L-alanine to produce 8-amino-7-oxononanoate (AON), [acyl-carrier protein], and carbon dioxide.</text>
</comment>
<evidence type="ECO:0000256" key="6">
    <source>
        <dbReference type="ARBA" id="ARBA00022756"/>
    </source>
</evidence>
<evidence type="ECO:0000256" key="3">
    <source>
        <dbReference type="ARBA" id="ARBA00010008"/>
    </source>
</evidence>
<dbReference type="PANTHER" id="PTHR13693:SF100">
    <property type="entry name" value="8-AMINO-7-OXONONANOATE SYNTHASE"/>
    <property type="match status" value="1"/>
</dbReference>
<feature type="domain" description="Aminotransferase class I/classII large" evidence="12">
    <location>
        <begin position="38"/>
        <end position="384"/>
    </location>
</feature>
<dbReference type="Pfam" id="PF00155">
    <property type="entry name" value="Aminotran_1_2"/>
    <property type="match status" value="1"/>
</dbReference>
<dbReference type="InterPro" id="IPR004723">
    <property type="entry name" value="AONS_Archaea/Proteobacteria"/>
</dbReference>
<evidence type="ECO:0000256" key="1">
    <source>
        <dbReference type="ARBA" id="ARBA00001933"/>
    </source>
</evidence>
<dbReference type="InterPro" id="IPR015424">
    <property type="entry name" value="PyrdxlP-dep_Trfase"/>
</dbReference>
<evidence type="ECO:0000259" key="12">
    <source>
        <dbReference type="Pfam" id="PF00155"/>
    </source>
</evidence>
<dbReference type="Gene3D" id="3.90.1150.10">
    <property type="entry name" value="Aspartate Aminotransferase, domain 1"/>
    <property type="match status" value="1"/>
</dbReference>
<dbReference type="GO" id="GO:0009102">
    <property type="term" value="P:biotin biosynthetic process"/>
    <property type="evidence" value="ECO:0007669"/>
    <property type="project" value="UniProtKB-UniRule"/>
</dbReference>
<dbReference type="EC" id="2.3.1.47" evidence="10"/>
<dbReference type="AlphaFoldDB" id="A0A0J8GQA3"/>